<evidence type="ECO:0000256" key="1">
    <source>
        <dbReference type="SAM" id="SignalP"/>
    </source>
</evidence>
<feature type="chain" id="PRO_5044336569" evidence="1">
    <location>
        <begin position="26"/>
        <end position="123"/>
    </location>
</feature>
<feature type="signal peptide" evidence="1">
    <location>
        <begin position="1"/>
        <end position="25"/>
    </location>
</feature>
<dbReference type="PANTHER" id="PTHR23065:SF9">
    <property type="entry name" value="PROLINE-SERINE-THREONINE PHOSPHATASE-INTERACTING PROTEIN 2"/>
    <property type="match status" value="1"/>
</dbReference>
<dbReference type="Proteomes" id="UP001159641">
    <property type="component" value="Unassembled WGS sequence"/>
</dbReference>
<dbReference type="Gene3D" id="1.20.1270.60">
    <property type="entry name" value="Arfaptin homology (AH) domain/BAR domain"/>
    <property type="match status" value="1"/>
</dbReference>
<accession>A0AB34HF90</accession>
<dbReference type="PANTHER" id="PTHR23065">
    <property type="entry name" value="PROLINE-SERINE-THREONINE PHOSPHATASE INTERACTING PROTEIN 1"/>
    <property type="match status" value="1"/>
</dbReference>
<proteinExistence type="predicted"/>
<keyword evidence="1" id="KW-0732">Signal</keyword>
<keyword evidence="3" id="KW-1185">Reference proteome</keyword>
<dbReference type="EMBL" id="JAIQCJ010001416">
    <property type="protein sequence ID" value="KAJ8789670.1"/>
    <property type="molecule type" value="Genomic_DNA"/>
</dbReference>
<organism evidence="2 3">
    <name type="scientific">Eschrichtius robustus</name>
    <name type="common">California gray whale</name>
    <name type="synonym">Eschrichtius gibbosus</name>
    <dbReference type="NCBI Taxonomy" id="9764"/>
    <lineage>
        <taxon>Eukaryota</taxon>
        <taxon>Metazoa</taxon>
        <taxon>Chordata</taxon>
        <taxon>Craniata</taxon>
        <taxon>Vertebrata</taxon>
        <taxon>Euteleostomi</taxon>
        <taxon>Mammalia</taxon>
        <taxon>Eutheria</taxon>
        <taxon>Laurasiatheria</taxon>
        <taxon>Artiodactyla</taxon>
        <taxon>Whippomorpha</taxon>
        <taxon>Cetacea</taxon>
        <taxon>Mysticeti</taxon>
        <taxon>Eschrichtiidae</taxon>
        <taxon>Eschrichtius</taxon>
    </lineage>
</organism>
<dbReference type="GO" id="GO:0030041">
    <property type="term" value="P:actin filament polymerization"/>
    <property type="evidence" value="ECO:0007669"/>
    <property type="project" value="TreeGrafter"/>
</dbReference>
<dbReference type="AlphaFoldDB" id="A0AB34HF90"/>
<evidence type="ECO:0000313" key="2">
    <source>
        <dbReference type="EMBL" id="KAJ8789670.1"/>
    </source>
</evidence>
<sequence>MRPYTLTVTVCLSVLILFWLITTKAKKNYEQKCRDKDEAEQAVHRSANVVNPKQQEKLFVKLATSKTAVEDSDKAYLLHINTLDKVREEWQSEHIKACEHNVVSAAWIQEVNAAELLLHLNFS</sequence>
<dbReference type="GO" id="GO:0005884">
    <property type="term" value="C:actin filament"/>
    <property type="evidence" value="ECO:0007669"/>
    <property type="project" value="TreeGrafter"/>
</dbReference>
<dbReference type="GO" id="GO:0005737">
    <property type="term" value="C:cytoplasm"/>
    <property type="evidence" value="ECO:0007669"/>
    <property type="project" value="TreeGrafter"/>
</dbReference>
<name>A0AB34HF90_ESCRO</name>
<comment type="caution">
    <text evidence="2">The sequence shown here is derived from an EMBL/GenBank/DDBJ whole genome shotgun (WGS) entry which is preliminary data.</text>
</comment>
<protein>
    <submittedName>
        <fullName evidence="2">Uncharacterized protein</fullName>
    </submittedName>
</protein>
<dbReference type="SUPFAM" id="SSF103657">
    <property type="entry name" value="BAR/IMD domain-like"/>
    <property type="match status" value="1"/>
</dbReference>
<evidence type="ECO:0000313" key="3">
    <source>
        <dbReference type="Proteomes" id="UP001159641"/>
    </source>
</evidence>
<dbReference type="GO" id="GO:0051015">
    <property type="term" value="F:actin filament binding"/>
    <property type="evidence" value="ECO:0007669"/>
    <property type="project" value="TreeGrafter"/>
</dbReference>
<gene>
    <name evidence="2" type="ORF">J1605_004907</name>
</gene>
<dbReference type="GO" id="GO:0005886">
    <property type="term" value="C:plasma membrane"/>
    <property type="evidence" value="ECO:0007669"/>
    <property type="project" value="TreeGrafter"/>
</dbReference>
<reference evidence="2 3" key="1">
    <citation type="submission" date="2022-11" db="EMBL/GenBank/DDBJ databases">
        <title>Whole genome sequence of Eschrichtius robustus ER-17-0199.</title>
        <authorList>
            <person name="Bruniche-Olsen A."/>
            <person name="Black A.N."/>
            <person name="Fields C.J."/>
            <person name="Walden K."/>
            <person name="Dewoody J.A."/>
        </authorList>
    </citation>
    <scope>NUCLEOTIDE SEQUENCE [LARGE SCALE GENOMIC DNA]</scope>
    <source>
        <strain evidence="2">ER-17-0199</strain>
        <tissue evidence="2">Blubber</tissue>
    </source>
</reference>
<dbReference type="InterPro" id="IPR027267">
    <property type="entry name" value="AH/BAR_dom_sf"/>
</dbReference>